<dbReference type="Pfam" id="PF05212">
    <property type="entry name" value="DUF707"/>
    <property type="match status" value="1"/>
</dbReference>
<dbReference type="InterPro" id="IPR007877">
    <property type="entry name" value="DUF707"/>
</dbReference>
<gene>
    <name evidence="1" type="ORF">SAMN04488056_1058</name>
</gene>
<name>A0A1I5GJG7_9HYPH</name>
<dbReference type="RefSeq" id="WP_090072253.1">
    <property type="nucleotide sequence ID" value="NZ_FOVR01000005.1"/>
</dbReference>
<evidence type="ECO:0008006" key="3">
    <source>
        <dbReference type="Google" id="ProtNLM"/>
    </source>
</evidence>
<protein>
    <recommendedName>
        <fullName evidence="3">DUF707 domain-containing protein</fullName>
    </recommendedName>
</protein>
<dbReference type="Proteomes" id="UP000199236">
    <property type="component" value="Unassembled WGS sequence"/>
</dbReference>
<dbReference type="STRING" id="655353.SAMN04488056_1058"/>
<dbReference type="EMBL" id="FOVR01000005">
    <property type="protein sequence ID" value="SFO36080.1"/>
    <property type="molecule type" value="Genomic_DNA"/>
</dbReference>
<organism evidence="1 2">
    <name type="scientific">Cohaesibacter marisflavi</name>
    <dbReference type="NCBI Taxonomy" id="655353"/>
    <lineage>
        <taxon>Bacteria</taxon>
        <taxon>Pseudomonadati</taxon>
        <taxon>Pseudomonadota</taxon>
        <taxon>Alphaproteobacteria</taxon>
        <taxon>Hyphomicrobiales</taxon>
        <taxon>Cohaesibacteraceae</taxon>
    </lineage>
</organism>
<evidence type="ECO:0000313" key="1">
    <source>
        <dbReference type="EMBL" id="SFO36080.1"/>
    </source>
</evidence>
<dbReference type="AlphaFoldDB" id="A0A1I5GJG7"/>
<sequence>MKTIIIMRCAPDLEHEFSGVTSDDICFLPSFYGDTAPQKTKDSPYFHYFKGGKWSGIYDLFQNYPELIDGFDYFWFVDDDIRASGQTALDFINIVRENNFQLAQPALTSDSYWAHRITLENRGLLYRNTNLVELMMPIMHRDFLKRALPLFKDRDAAMGIDFMWHQLTSDPARDVAIIDATPMQHSRPRQKLLKNAMKKCNKDIFEERDNTIRQFSIKRQMPVVLGAKTRQNLIIKRNAMLLLRLALELGRLRADMKMQKLRLRDFRNLFIHQLFGRTDSDTFDRQSLSSARRQLSATKPPER</sequence>
<dbReference type="OrthoDB" id="7810870at2"/>
<reference evidence="1 2" key="1">
    <citation type="submission" date="2016-10" db="EMBL/GenBank/DDBJ databases">
        <authorList>
            <person name="de Groot N.N."/>
        </authorList>
    </citation>
    <scope>NUCLEOTIDE SEQUENCE [LARGE SCALE GENOMIC DNA]</scope>
    <source>
        <strain evidence="1 2">CGMCC 1.9157</strain>
    </source>
</reference>
<evidence type="ECO:0000313" key="2">
    <source>
        <dbReference type="Proteomes" id="UP000199236"/>
    </source>
</evidence>
<proteinExistence type="predicted"/>
<keyword evidence="2" id="KW-1185">Reference proteome</keyword>
<accession>A0A1I5GJG7</accession>